<evidence type="ECO:0000256" key="1">
    <source>
        <dbReference type="SAM" id="MobiDB-lite"/>
    </source>
</evidence>
<keyword evidence="2" id="KW-0812">Transmembrane</keyword>
<evidence type="ECO:0000256" key="2">
    <source>
        <dbReference type="SAM" id="Phobius"/>
    </source>
</evidence>
<dbReference type="SUPFAM" id="SSF48452">
    <property type="entry name" value="TPR-like"/>
    <property type="match status" value="1"/>
</dbReference>
<sequence>MGRSKDRPIPMLAGVVLIAAGVLFLGYAFFQYSSIANDPSYAGVGWRDAYEMRDTARGMLLGLSLVVLGILVVALRLRDRLRAPRVPREAEKGAAAASAPHPAAAPTRPDPKPAPAPAPTTAPSPKPAPAPAPTTAPSPKRPDGGISPLEQVLPRSDDALATLRYFIVDAPDQLLGDQCELVRRTGLADWTGEPRCGARRLARCGRWWLVPTGEGPKPSGMDRIWAIEAALNLGRDAARLAEPPATLDERLRVLLAGVSRLEPVRHPGSRFLADATEGTDPGGEWAARVAFADALENLPVPFRMVADFRLNVSDGLLGVRAAVPRPAAFSFMPEAERIQLARAYAYDLALLVARTAFAASPAIRRVTVNCHEDESVECVLSADFERSSLERASAAPREGGLPNSSAELRYRPAADGWLAPVAPLTSFVDRHLRPAERYRPVELSDEPCPEAVVRACGAHLRSELGIAESVVRWDAWERLADDLGGLGDTTEGAVEALSELRASASDASIIEACERTTLALVSGELDVEDADGLIECFVHGSALERAVRQAGPLVSAAGEPDHAELSRVAGLLEDALAPVEALDAYRDDERTVHRYFRSAPERVTYNLDCADGRAVRLVPDAYFLAHQYASVLERRLALPGSLDRALAHAERAAELAPCTVEATIARADCLRDLGRADEAVRAVSGAAARCSTVDGLSLCLYRLAALVYDLGMVEASVACYRRCIELGRAQAEPARRELAVLVEHEHEALAASRLDPATLTGKRLTRALEGAGLPAGGTGPLSDRLRAAAAACTDAGIFSVARPLLQAYLQAADRRDDALADVLASLSA</sequence>
<evidence type="ECO:0000313" key="3">
    <source>
        <dbReference type="EMBL" id="HJF46164.1"/>
    </source>
</evidence>
<evidence type="ECO:0000313" key="4">
    <source>
        <dbReference type="Proteomes" id="UP000697330"/>
    </source>
</evidence>
<dbReference type="AlphaFoldDB" id="A0A921KM96"/>
<dbReference type="Gene3D" id="1.25.40.10">
    <property type="entry name" value="Tetratricopeptide repeat domain"/>
    <property type="match status" value="1"/>
</dbReference>
<organism evidence="3 4">
    <name type="scientific">Thermophilibacter provencensis</name>
    <dbReference type="NCBI Taxonomy" id="1852386"/>
    <lineage>
        <taxon>Bacteria</taxon>
        <taxon>Bacillati</taxon>
        <taxon>Actinomycetota</taxon>
        <taxon>Coriobacteriia</taxon>
        <taxon>Coriobacteriales</taxon>
        <taxon>Atopobiaceae</taxon>
        <taxon>Thermophilibacter</taxon>
    </lineage>
</organism>
<reference evidence="3" key="1">
    <citation type="journal article" date="2021" name="PeerJ">
        <title>Extensive microbial diversity within the chicken gut microbiome revealed by metagenomics and culture.</title>
        <authorList>
            <person name="Gilroy R."/>
            <person name="Ravi A."/>
            <person name="Getino M."/>
            <person name="Pursley I."/>
            <person name="Horton D.L."/>
            <person name="Alikhan N.F."/>
            <person name="Baker D."/>
            <person name="Gharbi K."/>
            <person name="Hall N."/>
            <person name="Watson M."/>
            <person name="Adriaenssens E.M."/>
            <person name="Foster-Nyarko E."/>
            <person name="Jarju S."/>
            <person name="Secka A."/>
            <person name="Antonio M."/>
            <person name="Oren A."/>
            <person name="Chaudhuri R.R."/>
            <person name="La Ragione R."/>
            <person name="Hildebrand F."/>
            <person name="Pallen M.J."/>
        </authorList>
    </citation>
    <scope>NUCLEOTIDE SEQUENCE</scope>
    <source>
        <strain evidence="3">CHK124-7917</strain>
    </source>
</reference>
<gene>
    <name evidence="3" type="ORF">K8U72_10380</name>
</gene>
<accession>A0A921KM96</accession>
<feature type="compositionally biased region" description="Pro residues" evidence="1">
    <location>
        <begin position="112"/>
        <end position="136"/>
    </location>
</feature>
<name>A0A921KM96_9ACTN</name>
<protein>
    <submittedName>
        <fullName evidence="3">Tetratricopeptide repeat protein</fullName>
    </submittedName>
</protein>
<dbReference type="InterPro" id="IPR011990">
    <property type="entry name" value="TPR-like_helical_dom_sf"/>
</dbReference>
<keyword evidence="2" id="KW-0472">Membrane</keyword>
<feature type="compositionally biased region" description="Low complexity" evidence="1">
    <location>
        <begin position="93"/>
        <end position="107"/>
    </location>
</feature>
<dbReference type="Proteomes" id="UP000697330">
    <property type="component" value="Unassembled WGS sequence"/>
</dbReference>
<dbReference type="EMBL" id="DYWQ01000158">
    <property type="protein sequence ID" value="HJF46164.1"/>
    <property type="molecule type" value="Genomic_DNA"/>
</dbReference>
<comment type="caution">
    <text evidence="3">The sequence shown here is derived from an EMBL/GenBank/DDBJ whole genome shotgun (WGS) entry which is preliminary data.</text>
</comment>
<proteinExistence type="predicted"/>
<keyword evidence="2" id="KW-1133">Transmembrane helix</keyword>
<dbReference type="RefSeq" id="WP_274959724.1">
    <property type="nucleotide sequence ID" value="NZ_DYWQ01000158.1"/>
</dbReference>
<feature type="transmembrane region" description="Helical" evidence="2">
    <location>
        <begin position="12"/>
        <end position="35"/>
    </location>
</feature>
<reference evidence="3" key="2">
    <citation type="submission" date="2021-09" db="EMBL/GenBank/DDBJ databases">
        <authorList>
            <person name="Gilroy R."/>
        </authorList>
    </citation>
    <scope>NUCLEOTIDE SEQUENCE</scope>
    <source>
        <strain evidence="3">CHK124-7917</strain>
    </source>
</reference>
<feature type="transmembrane region" description="Helical" evidence="2">
    <location>
        <begin position="55"/>
        <end position="75"/>
    </location>
</feature>
<feature type="region of interest" description="Disordered" evidence="1">
    <location>
        <begin position="86"/>
        <end position="151"/>
    </location>
</feature>